<evidence type="ECO:0000313" key="3">
    <source>
        <dbReference type="Proteomes" id="UP000663829"/>
    </source>
</evidence>
<dbReference type="Proteomes" id="UP000663829">
    <property type="component" value="Unassembled WGS sequence"/>
</dbReference>
<sequence length="300" mass="34299">MQSRLSLLKSHIQQLHINRSAITNDNLKFLLDNVNADFYDVAANDVITSNEGLKLVQTFCTEVINNKVVDNFARTPFDEHEVWLLITNSLVKLIDKASETDSDFNDRDWHSFHAMASLLDSCPLNTDKTCCRLVQESFYSRKSLETVRKLFQTLASSSVIPLKYSVANHMLRHAYAKDRSKQLGPYFLDTLLQCILSKNYAESFNESESCAVTFYKELCPSYILSNSSERQNEVAKLLCRLLLNIQHKVVTKEPMISVMLSNAARCNADTGRVYYLELLNFCATLKETRDVFVEHISIVE</sequence>
<keyword evidence="3" id="KW-1185">Reference proteome</keyword>
<proteinExistence type="predicted"/>
<evidence type="ECO:0000313" key="1">
    <source>
        <dbReference type="EMBL" id="CAF1626844.1"/>
    </source>
</evidence>
<evidence type="ECO:0000313" key="2">
    <source>
        <dbReference type="EMBL" id="CAF4521591.1"/>
    </source>
</evidence>
<name>A0A816D032_9BILA</name>
<reference evidence="1" key="1">
    <citation type="submission" date="2021-02" db="EMBL/GenBank/DDBJ databases">
        <authorList>
            <person name="Nowell W R."/>
        </authorList>
    </citation>
    <scope>NUCLEOTIDE SEQUENCE</scope>
</reference>
<comment type="caution">
    <text evidence="1">The sequence shown here is derived from an EMBL/GenBank/DDBJ whole genome shotgun (WGS) entry which is preliminary data.</text>
</comment>
<dbReference type="EMBL" id="CAJNOQ010042341">
    <property type="protein sequence ID" value="CAF1626844.1"/>
    <property type="molecule type" value="Genomic_DNA"/>
</dbReference>
<gene>
    <name evidence="1" type="ORF">GPM918_LOCUS44093</name>
    <name evidence="2" type="ORF">SRO942_LOCUS45794</name>
</gene>
<organism evidence="1 3">
    <name type="scientific">Didymodactylos carnosus</name>
    <dbReference type="NCBI Taxonomy" id="1234261"/>
    <lineage>
        <taxon>Eukaryota</taxon>
        <taxon>Metazoa</taxon>
        <taxon>Spiralia</taxon>
        <taxon>Gnathifera</taxon>
        <taxon>Rotifera</taxon>
        <taxon>Eurotatoria</taxon>
        <taxon>Bdelloidea</taxon>
        <taxon>Philodinida</taxon>
        <taxon>Philodinidae</taxon>
        <taxon>Didymodactylos</taxon>
    </lineage>
</organism>
<dbReference type="AlphaFoldDB" id="A0A816D032"/>
<dbReference type="Proteomes" id="UP000681722">
    <property type="component" value="Unassembled WGS sequence"/>
</dbReference>
<accession>A0A816D032</accession>
<dbReference type="OrthoDB" id="10069860at2759"/>
<protein>
    <submittedName>
        <fullName evidence="1">Uncharacterized protein</fullName>
    </submittedName>
</protein>
<dbReference type="EMBL" id="CAJOBC010109879">
    <property type="protein sequence ID" value="CAF4521591.1"/>
    <property type="molecule type" value="Genomic_DNA"/>
</dbReference>
<feature type="non-terminal residue" evidence="1">
    <location>
        <position position="300"/>
    </location>
</feature>